<keyword evidence="10" id="KW-1185">Reference proteome</keyword>
<dbReference type="GO" id="GO:0016757">
    <property type="term" value="F:glycosyltransferase activity"/>
    <property type="evidence" value="ECO:0007669"/>
    <property type="project" value="UniProtKB-KW"/>
</dbReference>
<dbReference type="Pfam" id="PF00535">
    <property type="entry name" value="Glycos_transf_2"/>
    <property type="match status" value="1"/>
</dbReference>
<keyword evidence="5 7" id="KW-1133">Transmembrane helix</keyword>
<evidence type="ECO:0000256" key="3">
    <source>
        <dbReference type="ARBA" id="ARBA00022679"/>
    </source>
</evidence>
<evidence type="ECO:0000256" key="4">
    <source>
        <dbReference type="ARBA" id="ARBA00022692"/>
    </source>
</evidence>
<gene>
    <name evidence="9" type="ORF">IR213_06520</name>
</gene>
<proteinExistence type="predicted"/>
<dbReference type="InterPro" id="IPR029044">
    <property type="entry name" value="Nucleotide-diphossugar_trans"/>
</dbReference>
<protein>
    <submittedName>
        <fullName evidence="9">Glycosyltransferase family 2 protein</fullName>
    </submittedName>
</protein>
<feature type="transmembrane region" description="Helical" evidence="7">
    <location>
        <begin position="230"/>
        <end position="251"/>
    </location>
</feature>
<evidence type="ECO:0000256" key="1">
    <source>
        <dbReference type="ARBA" id="ARBA00004141"/>
    </source>
</evidence>
<sequence length="323" mass="36947">MIPEINIIIPLYNEEKVFPLLISRITALLNQSQLAIMVILVDDGSTDATSLLMKQLSIEDERFSSIILSRNFGHQLALTAALTMVNASEAVLIIDGDLQDPPELLGDMYLLYKEGNDVVYAVRESRKEGFFKVGFYKLFYRMLQKIASIDIPLDSGDFSLLSRRVVNVFNAMPEESRYLRGMRSWVGFKQIGYKYSRPDRQAGNTQYTFRHLLRLAMNGIFNFSEFPIKFITFMGVSTMSIGVIYFIITLIKRFSSDYVPDGFTAIVFLIILFGGVQLISIGIIGEYLIRVFFQVKKRPLFIIKELIVDKKEIKNNDSTSRLF</sequence>
<dbReference type="CDD" id="cd04187">
    <property type="entry name" value="DPM1_like_bac"/>
    <property type="match status" value="1"/>
</dbReference>
<dbReference type="InterPro" id="IPR001173">
    <property type="entry name" value="Glyco_trans_2-like"/>
</dbReference>
<dbReference type="AlphaFoldDB" id="A0A930XYV8"/>
<feature type="domain" description="Glycosyltransferase 2-like" evidence="8">
    <location>
        <begin position="7"/>
        <end position="166"/>
    </location>
</feature>
<evidence type="ECO:0000259" key="8">
    <source>
        <dbReference type="Pfam" id="PF00535"/>
    </source>
</evidence>
<keyword evidence="4 7" id="KW-0812">Transmembrane</keyword>
<dbReference type="Gene3D" id="3.90.550.10">
    <property type="entry name" value="Spore Coat Polysaccharide Biosynthesis Protein SpsA, Chain A"/>
    <property type="match status" value="1"/>
</dbReference>
<evidence type="ECO:0000256" key="5">
    <source>
        <dbReference type="ARBA" id="ARBA00022989"/>
    </source>
</evidence>
<dbReference type="SUPFAM" id="SSF53448">
    <property type="entry name" value="Nucleotide-diphospho-sugar transferases"/>
    <property type="match status" value="1"/>
</dbReference>
<dbReference type="RefSeq" id="WP_194311500.1">
    <property type="nucleotide sequence ID" value="NZ_JADHEC010000010.1"/>
</dbReference>
<accession>A0A930XYV8</accession>
<dbReference type="PANTHER" id="PTHR48090:SF1">
    <property type="entry name" value="PROPHAGE BACTOPRENOL GLUCOSYL TRANSFERASE HOMOLOG"/>
    <property type="match status" value="1"/>
</dbReference>
<keyword evidence="3" id="KW-0808">Transferase</keyword>
<evidence type="ECO:0000256" key="2">
    <source>
        <dbReference type="ARBA" id="ARBA00022676"/>
    </source>
</evidence>
<evidence type="ECO:0000256" key="6">
    <source>
        <dbReference type="ARBA" id="ARBA00023136"/>
    </source>
</evidence>
<dbReference type="InterPro" id="IPR050256">
    <property type="entry name" value="Glycosyltransferase_2"/>
</dbReference>
<organism evidence="9 10">
    <name type="scientific">Flavobacterium soyangense</name>
    <dbReference type="NCBI Taxonomy" id="2023265"/>
    <lineage>
        <taxon>Bacteria</taxon>
        <taxon>Pseudomonadati</taxon>
        <taxon>Bacteroidota</taxon>
        <taxon>Flavobacteriia</taxon>
        <taxon>Flavobacteriales</taxon>
        <taxon>Flavobacteriaceae</taxon>
        <taxon>Flavobacterium</taxon>
    </lineage>
</organism>
<evidence type="ECO:0000313" key="9">
    <source>
        <dbReference type="EMBL" id="MBF2708243.1"/>
    </source>
</evidence>
<keyword evidence="6 7" id="KW-0472">Membrane</keyword>
<dbReference type="GO" id="GO:0005886">
    <property type="term" value="C:plasma membrane"/>
    <property type="evidence" value="ECO:0007669"/>
    <property type="project" value="TreeGrafter"/>
</dbReference>
<dbReference type="EMBL" id="JADHEC010000010">
    <property type="protein sequence ID" value="MBF2708243.1"/>
    <property type="molecule type" value="Genomic_DNA"/>
</dbReference>
<comment type="caution">
    <text evidence="9">The sequence shown here is derived from an EMBL/GenBank/DDBJ whole genome shotgun (WGS) entry which is preliminary data.</text>
</comment>
<dbReference type="PANTHER" id="PTHR48090">
    <property type="entry name" value="UNDECAPRENYL-PHOSPHATE 4-DEOXY-4-FORMAMIDO-L-ARABINOSE TRANSFERASE-RELATED"/>
    <property type="match status" value="1"/>
</dbReference>
<name>A0A930XYV8_9FLAO</name>
<evidence type="ECO:0000313" key="10">
    <source>
        <dbReference type="Proteomes" id="UP000646211"/>
    </source>
</evidence>
<dbReference type="Proteomes" id="UP000646211">
    <property type="component" value="Unassembled WGS sequence"/>
</dbReference>
<evidence type="ECO:0000256" key="7">
    <source>
        <dbReference type="SAM" id="Phobius"/>
    </source>
</evidence>
<feature type="transmembrane region" description="Helical" evidence="7">
    <location>
        <begin position="263"/>
        <end position="289"/>
    </location>
</feature>
<keyword evidence="2" id="KW-0328">Glycosyltransferase</keyword>
<reference evidence="9" key="1">
    <citation type="submission" date="2020-11" db="EMBL/GenBank/DDBJ databases">
        <title>Genome of Flavobacterium soyangense.</title>
        <authorList>
            <person name="Liu Q."/>
            <person name="Xin Y.-H."/>
        </authorList>
    </citation>
    <scope>NUCLEOTIDE SEQUENCE</scope>
    <source>
        <strain evidence="9">CGMCC 1.13493</strain>
    </source>
</reference>
<comment type="subcellular location">
    <subcellularLocation>
        <location evidence="1">Membrane</location>
        <topology evidence="1">Multi-pass membrane protein</topology>
    </subcellularLocation>
</comment>